<protein>
    <submittedName>
        <fullName evidence="1">Uncharacterized protein</fullName>
    </submittedName>
</protein>
<comment type="caution">
    <text evidence="1">The sequence shown here is derived from an EMBL/GenBank/DDBJ whole genome shotgun (WGS) entry which is preliminary data.</text>
</comment>
<dbReference type="InterPro" id="IPR023213">
    <property type="entry name" value="CAT-like_dom_sf"/>
</dbReference>
<dbReference type="PANTHER" id="PTHR31642">
    <property type="entry name" value="TRICHOTHECENE 3-O-ACETYLTRANSFERASE"/>
    <property type="match status" value="1"/>
</dbReference>
<dbReference type="InterPro" id="IPR050317">
    <property type="entry name" value="Plant_Fungal_Acyltransferase"/>
</dbReference>
<sequence length="495" mass="56037">METLRRCIGMPKQLPTAAFPEDDIYPLHLQDYNFRRLLMVSTMRFDDVLDVEKLHTSLSRLLEIGDWRKLGGRLRNDGGGTLEIHVPLQFSEKRPAINFSHDVMGTCIGNHPLAKQLPIPTENASAQPNPYDLISLGVRAEVPKTVEDMLDRDLPQISLHVTSFQDATLVGISWPHCVMDSLGYKEFLHAWSLVLNGRESEVPRLLGARHDVLLDAETEFRQASNEPFLLESKRLKGINLALFLLRYLWMLFWNPVPEVKTIFLPKTALARLYSQVLEEILAETGIAEEKPSVSEESALFAWLSRFATSNSKTKPLTILNFYNARLKLQSLANQGGVYVQNMACYSFTFLSSRAVRSGMGAFIQEHERHVKEQTTEEQCLSFLRAYRKDTESGKPFKPFFGEPNAQILGFNNLSAANLIHTVDFSEAVLKHGNVADFDIPAGRMTCYYYHIINNRLGCGPDCIYMLGKDYGENLWIIAALPSKIWGKIEAALRII</sequence>
<proteinExistence type="predicted"/>
<evidence type="ECO:0000313" key="1">
    <source>
        <dbReference type="EMBL" id="KAL2059813.1"/>
    </source>
</evidence>
<dbReference type="Proteomes" id="UP001595075">
    <property type="component" value="Unassembled WGS sequence"/>
</dbReference>
<accession>A0ABR4BT19</accession>
<name>A0ABR4BT19_9HELO</name>
<organism evidence="1 2">
    <name type="scientific">Oculimacula yallundae</name>
    <dbReference type="NCBI Taxonomy" id="86028"/>
    <lineage>
        <taxon>Eukaryota</taxon>
        <taxon>Fungi</taxon>
        <taxon>Dikarya</taxon>
        <taxon>Ascomycota</taxon>
        <taxon>Pezizomycotina</taxon>
        <taxon>Leotiomycetes</taxon>
        <taxon>Helotiales</taxon>
        <taxon>Ploettnerulaceae</taxon>
        <taxon>Oculimacula</taxon>
    </lineage>
</organism>
<evidence type="ECO:0000313" key="2">
    <source>
        <dbReference type="Proteomes" id="UP001595075"/>
    </source>
</evidence>
<dbReference type="Gene3D" id="3.30.559.10">
    <property type="entry name" value="Chloramphenicol acetyltransferase-like domain"/>
    <property type="match status" value="2"/>
</dbReference>
<keyword evidence="2" id="KW-1185">Reference proteome</keyword>
<gene>
    <name evidence="1" type="ORF">VTL71DRAFT_10197</name>
</gene>
<dbReference type="PANTHER" id="PTHR31642:SF294">
    <property type="entry name" value="ACETYLTRANSFERASE MATC1"/>
    <property type="match status" value="1"/>
</dbReference>
<reference evidence="1 2" key="1">
    <citation type="journal article" date="2024" name="Commun. Biol.">
        <title>Comparative genomic analysis of thermophilic fungi reveals convergent evolutionary adaptations and gene losses.</title>
        <authorList>
            <person name="Steindorff A.S."/>
            <person name="Aguilar-Pontes M.V."/>
            <person name="Robinson A.J."/>
            <person name="Andreopoulos B."/>
            <person name="LaButti K."/>
            <person name="Kuo A."/>
            <person name="Mondo S."/>
            <person name="Riley R."/>
            <person name="Otillar R."/>
            <person name="Haridas S."/>
            <person name="Lipzen A."/>
            <person name="Grimwood J."/>
            <person name="Schmutz J."/>
            <person name="Clum A."/>
            <person name="Reid I.D."/>
            <person name="Moisan M.C."/>
            <person name="Butler G."/>
            <person name="Nguyen T.T.M."/>
            <person name="Dewar K."/>
            <person name="Conant G."/>
            <person name="Drula E."/>
            <person name="Henrissat B."/>
            <person name="Hansel C."/>
            <person name="Singer S."/>
            <person name="Hutchinson M.I."/>
            <person name="de Vries R.P."/>
            <person name="Natvig D.O."/>
            <person name="Powell A.J."/>
            <person name="Tsang A."/>
            <person name="Grigoriev I.V."/>
        </authorList>
    </citation>
    <scope>NUCLEOTIDE SEQUENCE [LARGE SCALE GENOMIC DNA]</scope>
    <source>
        <strain evidence="1 2">CBS 494.80</strain>
    </source>
</reference>
<dbReference type="EMBL" id="JAZHXI010000026">
    <property type="protein sequence ID" value="KAL2059813.1"/>
    <property type="molecule type" value="Genomic_DNA"/>
</dbReference>